<reference evidence="14" key="2">
    <citation type="submission" date="2025-08" db="UniProtKB">
        <authorList>
            <consortium name="Ensembl"/>
        </authorList>
    </citation>
    <scope>IDENTIFICATION</scope>
</reference>
<feature type="transmembrane region" description="Helical" evidence="13">
    <location>
        <begin position="110"/>
        <end position="128"/>
    </location>
</feature>
<feature type="transmembrane region" description="Helical" evidence="13">
    <location>
        <begin position="178"/>
        <end position="197"/>
    </location>
</feature>
<name>A0A7N4NI71_SARHA</name>
<evidence type="ECO:0000313" key="14">
    <source>
        <dbReference type="Ensembl" id="ENSSHAP00000023538.1"/>
    </source>
</evidence>
<evidence type="ECO:0000256" key="11">
    <source>
        <dbReference type="ARBA" id="ARBA00042793"/>
    </source>
</evidence>
<accession>A0A7N4NI71</accession>
<evidence type="ECO:0000256" key="12">
    <source>
        <dbReference type="ARBA" id="ARBA00046770"/>
    </source>
</evidence>
<comment type="subcellular location">
    <subcellularLocation>
        <location evidence="1">Endosome membrane</location>
    </subcellularLocation>
    <subcellularLocation>
        <location evidence="2">Golgi apparatus membrane</location>
        <topology evidence="2">Multi-pass membrane protein</topology>
    </subcellularLocation>
</comment>
<dbReference type="Ensembl" id="ENSSHAT00000050868.1">
    <property type="protein sequence ID" value="ENSSHAP00000023538.1"/>
    <property type="gene ID" value="ENSSHAG00000021124.1"/>
</dbReference>
<evidence type="ECO:0000256" key="4">
    <source>
        <dbReference type="ARBA" id="ARBA00022692"/>
    </source>
</evidence>
<evidence type="ECO:0000256" key="10">
    <source>
        <dbReference type="ARBA" id="ARBA00042171"/>
    </source>
</evidence>
<dbReference type="GO" id="GO:0032511">
    <property type="term" value="P:late endosome to vacuole transport via multivesicular body sorting pathway"/>
    <property type="evidence" value="ECO:0007669"/>
    <property type="project" value="TreeGrafter"/>
</dbReference>
<feature type="transmembrane region" description="Helical" evidence="13">
    <location>
        <begin position="148"/>
        <end position="166"/>
    </location>
</feature>
<reference evidence="14 15" key="1">
    <citation type="journal article" date="2011" name="Proc. Natl. Acad. Sci. U.S.A.">
        <title>Genetic diversity and population structure of the endangered marsupial Sarcophilus harrisii (Tasmanian devil).</title>
        <authorList>
            <person name="Miller W."/>
            <person name="Hayes V.M."/>
            <person name="Ratan A."/>
            <person name="Petersen D.C."/>
            <person name="Wittekindt N.E."/>
            <person name="Miller J."/>
            <person name="Walenz B."/>
            <person name="Knight J."/>
            <person name="Qi J."/>
            <person name="Zhao F."/>
            <person name="Wang Q."/>
            <person name="Bedoya-Reina O.C."/>
            <person name="Katiyar N."/>
            <person name="Tomsho L.P."/>
            <person name="Kasson L.M."/>
            <person name="Hardie R.A."/>
            <person name="Woodbridge P."/>
            <person name="Tindall E.A."/>
            <person name="Bertelsen M.F."/>
            <person name="Dixon D."/>
            <person name="Pyecroft S."/>
            <person name="Helgen K.M."/>
            <person name="Lesk A.M."/>
            <person name="Pringle T.H."/>
            <person name="Patterson N."/>
            <person name="Zhang Y."/>
            <person name="Kreiss A."/>
            <person name="Woods G.M."/>
            <person name="Jones M.E."/>
            <person name="Schuster S.C."/>
        </authorList>
    </citation>
    <scope>NUCLEOTIDE SEQUENCE [LARGE SCALE GENOMIC DNA]</scope>
</reference>
<dbReference type="Proteomes" id="UP000007648">
    <property type="component" value="Unassembled WGS sequence"/>
</dbReference>
<evidence type="ECO:0000256" key="5">
    <source>
        <dbReference type="ARBA" id="ARBA00022753"/>
    </source>
</evidence>
<reference evidence="14" key="3">
    <citation type="submission" date="2025-09" db="UniProtKB">
        <authorList>
            <consortium name="Ensembl"/>
        </authorList>
    </citation>
    <scope>IDENTIFICATION</scope>
</reference>
<comment type="similarity">
    <text evidence="3">Belongs to the OB-RGRP/VPS55 family.</text>
</comment>
<comment type="subunit">
    <text evidence="12">Interacts with LEPR. Interacts with RAB13.</text>
</comment>
<dbReference type="GO" id="GO:0060400">
    <property type="term" value="P:negative regulation of growth hormone receptor signaling pathway"/>
    <property type="evidence" value="ECO:0007669"/>
    <property type="project" value="TreeGrafter"/>
</dbReference>
<dbReference type="PANTHER" id="PTHR12050:SF3">
    <property type="entry name" value="LEPTIN RECEPTOR GENE-RELATED PROTEIN"/>
    <property type="match status" value="1"/>
</dbReference>
<evidence type="ECO:0000256" key="1">
    <source>
        <dbReference type="ARBA" id="ARBA00004608"/>
    </source>
</evidence>
<evidence type="ECO:0000313" key="15">
    <source>
        <dbReference type="Proteomes" id="UP000007648"/>
    </source>
</evidence>
<dbReference type="Pfam" id="PF04133">
    <property type="entry name" value="Vps55"/>
    <property type="match status" value="1"/>
</dbReference>
<gene>
    <name evidence="14" type="primary">LEPROT</name>
</gene>
<keyword evidence="4 13" id="KW-0812">Transmembrane</keyword>
<dbReference type="GO" id="GO:0010008">
    <property type="term" value="C:endosome membrane"/>
    <property type="evidence" value="ECO:0007669"/>
    <property type="project" value="UniProtKB-SubCell"/>
</dbReference>
<keyword evidence="5" id="KW-0967">Endosome</keyword>
<evidence type="ECO:0000256" key="2">
    <source>
        <dbReference type="ARBA" id="ARBA00004653"/>
    </source>
</evidence>
<organism evidence="14 15">
    <name type="scientific">Sarcophilus harrisii</name>
    <name type="common">Tasmanian devil</name>
    <name type="synonym">Sarcophilus laniarius</name>
    <dbReference type="NCBI Taxonomy" id="9305"/>
    <lineage>
        <taxon>Eukaryota</taxon>
        <taxon>Metazoa</taxon>
        <taxon>Chordata</taxon>
        <taxon>Craniata</taxon>
        <taxon>Vertebrata</taxon>
        <taxon>Euteleostomi</taxon>
        <taxon>Mammalia</taxon>
        <taxon>Metatheria</taxon>
        <taxon>Dasyuromorphia</taxon>
        <taxon>Dasyuridae</taxon>
        <taxon>Sarcophilus</taxon>
    </lineage>
</organism>
<dbReference type="GO" id="GO:0000139">
    <property type="term" value="C:Golgi membrane"/>
    <property type="evidence" value="ECO:0007669"/>
    <property type="project" value="UniProtKB-SubCell"/>
</dbReference>
<dbReference type="PANTHER" id="PTHR12050">
    <property type="entry name" value="LEPTIN RECEPTOR-RELATED"/>
    <property type="match status" value="1"/>
</dbReference>
<proteinExistence type="inferred from homology"/>
<keyword evidence="8 13" id="KW-0472">Membrane</keyword>
<feature type="transmembrane region" description="Helical" evidence="13">
    <location>
        <begin position="77"/>
        <end position="98"/>
    </location>
</feature>
<keyword evidence="7" id="KW-0333">Golgi apparatus</keyword>
<protein>
    <recommendedName>
        <fullName evidence="9">Leptin receptor gene-related protein</fullName>
    </recommendedName>
    <alternativeName>
        <fullName evidence="10">Endospanin-1</fullName>
    </alternativeName>
    <alternativeName>
        <fullName evidence="11">OB-R gene-related protein</fullName>
    </alternativeName>
</protein>
<keyword evidence="6 13" id="KW-1133">Transmembrane helix</keyword>
<sequence>ISKFGGARRRGWWRPGLGDCLGSLAEEGEGWAEEEGSALEARRVRPEARVGGRCPPGGAGLEVEESGELALGVWRGLPAAVLAILVLSFSAVIGLILLVSGCALQADGTYWSLLVLIFYVLCPIPFFIVKRLLDDLDASTSACQELAYFFTTGIVVSAFALPIVLARVSLIKWGACGLMLAGNVVIFITFQAAFFVFGRGDDFSW</sequence>
<keyword evidence="15" id="KW-1185">Reference proteome</keyword>
<evidence type="ECO:0000256" key="6">
    <source>
        <dbReference type="ARBA" id="ARBA00022989"/>
    </source>
</evidence>
<dbReference type="InParanoid" id="A0A7N4NI71"/>
<evidence type="ECO:0000256" key="7">
    <source>
        <dbReference type="ARBA" id="ARBA00023034"/>
    </source>
</evidence>
<evidence type="ECO:0000256" key="3">
    <source>
        <dbReference type="ARBA" id="ARBA00005645"/>
    </source>
</evidence>
<dbReference type="InterPro" id="IPR007262">
    <property type="entry name" value="Vps55/LEPROT"/>
</dbReference>
<evidence type="ECO:0000256" key="9">
    <source>
        <dbReference type="ARBA" id="ARBA00040088"/>
    </source>
</evidence>
<evidence type="ECO:0000256" key="13">
    <source>
        <dbReference type="SAM" id="Phobius"/>
    </source>
</evidence>
<evidence type="ECO:0000256" key="8">
    <source>
        <dbReference type="ARBA" id="ARBA00023136"/>
    </source>
</evidence>
<dbReference type="GeneTree" id="ENSGT00390000006503"/>
<dbReference type="AlphaFoldDB" id="A0A7N4NI71"/>